<dbReference type="EnsemblPlants" id="Pp3c3_19930V3.3">
    <property type="protein sequence ID" value="Pp3c3_19930V3.3"/>
    <property type="gene ID" value="Pp3c3_19930"/>
</dbReference>
<dbReference type="PANTHER" id="PTHR33184:SF77">
    <property type="entry name" value="TPD1 PROTEIN HOMOLOG 1-LIKE"/>
    <property type="match status" value="1"/>
</dbReference>
<dbReference type="AlphaFoldDB" id="A0A7I4DBD0"/>
<dbReference type="Proteomes" id="UP000006727">
    <property type="component" value="Chromosome 3"/>
</dbReference>
<evidence type="ECO:0000313" key="2">
    <source>
        <dbReference type="EnsemblPlants" id="Pp3c3_19930V3.3"/>
    </source>
</evidence>
<evidence type="ECO:0000313" key="3">
    <source>
        <dbReference type="Proteomes" id="UP000006727"/>
    </source>
</evidence>
<proteinExistence type="predicted"/>
<organism evidence="2 3">
    <name type="scientific">Physcomitrium patens</name>
    <name type="common">Spreading-leaved earth moss</name>
    <name type="synonym">Physcomitrella patens</name>
    <dbReference type="NCBI Taxonomy" id="3218"/>
    <lineage>
        <taxon>Eukaryota</taxon>
        <taxon>Viridiplantae</taxon>
        <taxon>Streptophyta</taxon>
        <taxon>Embryophyta</taxon>
        <taxon>Bryophyta</taxon>
        <taxon>Bryophytina</taxon>
        <taxon>Bryopsida</taxon>
        <taxon>Funariidae</taxon>
        <taxon>Funariales</taxon>
        <taxon>Funariaceae</taxon>
        <taxon>Physcomitrium</taxon>
    </lineage>
</organism>
<keyword evidence="3" id="KW-1185">Reference proteome</keyword>
<evidence type="ECO:0000256" key="1">
    <source>
        <dbReference type="ARBA" id="ARBA00022729"/>
    </source>
</evidence>
<reference evidence="2" key="3">
    <citation type="submission" date="2020-12" db="UniProtKB">
        <authorList>
            <consortium name="EnsemblPlants"/>
        </authorList>
    </citation>
    <scope>IDENTIFICATION</scope>
</reference>
<dbReference type="EMBL" id="ABEU02000003">
    <property type="status" value="NOT_ANNOTATED_CDS"/>
    <property type="molecule type" value="Genomic_DNA"/>
</dbReference>
<dbReference type="InParanoid" id="A0A7I4DBD0"/>
<accession>A0A7I4DBD0</accession>
<name>A0A7I4DBD0_PHYPA</name>
<gene>
    <name evidence="2" type="primary">LOC112279278</name>
</gene>
<dbReference type="PANTHER" id="PTHR33184">
    <property type="entry name" value="PROTEIN TAPETUM DETERMINANT 1-LIKE-RELATED"/>
    <property type="match status" value="1"/>
</dbReference>
<dbReference type="Pfam" id="PF24068">
    <property type="entry name" value="TPD1_C"/>
    <property type="match status" value="1"/>
</dbReference>
<reference evidence="2 3" key="1">
    <citation type="journal article" date="2008" name="Science">
        <title>The Physcomitrella genome reveals evolutionary insights into the conquest of land by plants.</title>
        <authorList>
            <person name="Rensing S."/>
            <person name="Lang D."/>
            <person name="Zimmer A."/>
            <person name="Terry A."/>
            <person name="Salamov A."/>
            <person name="Shapiro H."/>
            <person name="Nishiyama T."/>
            <person name="Perroud P.-F."/>
            <person name="Lindquist E."/>
            <person name="Kamisugi Y."/>
            <person name="Tanahashi T."/>
            <person name="Sakakibara K."/>
            <person name="Fujita T."/>
            <person name="Oishi K."/>
            <person name="Shin-I T."/>
            <person name="Kuroki Y."/>
            <person name="Toyoda A."/>
            <person name="Suzuki Y."/>
            <person name="Hashimoto A."/>
            <person name="Yamaguchi K."/>
            <person name="Sugano A."/>
            <person name="Kohara Y."/>
            <person name="Fujiyama A."/>
            <person name="Anterola A."/>
            <person name="Aoki S."/>
            <person name="Ashton N."/>
            <person name="Barbazuk W.B."/>
            <person name="Barker E."/>
            <person name="Bennetzen J."/>
            <person name="Bezanilla M."/>
            <person name="Blankenship R."/>
            <person name="Cho S.H."/>
            <person name="Dutcher S."/>
            <person name="Estelle M."/>
            <person name="Fawcett J.A."/>
            <person name="Gundlach H."/>
            <person name="Hanada K."/>
            <person name="Heyl A."/>
            <person name="Hicks K.A."/>
            <person name="Hugh J."/>
            <person name="Lohr M."/>
            <person name="Mayer K."/>
            <person name="Melkozernov A."/>
            <person name="Murata T."/>
            <person name="Nelson D."/>
            <person name="Pils B."/>
            <person name="Prigge M."/>
            <person name="Reiss B."/>
            <person name="Renner T."/>
            <person name="Rombauts S."/>
            <person name="Rushton P."/>
            <person name="Sanderfoot A."/>
            <person name="Schween G."/>
            <person name="Shiu S.-H."/>
            <person name="Stueber K."/>
            <person name="Theodoulou F.L."/>
            <person name="Tu H."/>
            <person name="Van de Peer Y."/>
            <person name="Verrier P.J."/>
            <person name="Waters E."/>
            <person name="Wood A."/>
            <person name="Yang L."/>
            <person name="Cove D."/>
            <person name="Cuming A."/>
            <person name="Hasebe M."/>
            <person name="Lucas S."/>
            <person name="Mishler D.B."/>
            <person name="Reski R."/>
            <person name="Grigoriev I."/>
            <person name="Quatrano R.S."/>
            <person name="Boore J.L."/>
        </authorList>
    </citation>
    <scope>NUCLEOTIDE SEQUENCE [LARGE SCALE GENOMIC DNA]</scope>
    <source>
        <strain evidence="2 3">cv. Gransden 2004</strain>
    </source>
</reference>
<keyword evidence="1" id="KW-0732">Signal</keyword>
<protein>
    <submittedName>
        <fullName evidence="2">Uncharacterized protein</fullName>
    </submittedName>
</protein>
<dbReference type="GO" id="GO:0001709">
    <property type="term" value="P:cell fate determination"/>
    <property type="evidence" value="ECO:0000318"/>
    <property type="project" value="GO_Central"/>
</dbReference>
<reference evidence="2 3" key="2">
    <citation type="journal article" date="2018" name="Plant J.">
        <title>The Physcomitrella patens chromosome-scale assembly reveals moss genome structure and evolution.</title>
        <authorList>
            <person name="Lang D."/>
            <person name="Ullrich K.K."/>
            <person name="Murat F."/>
            <person name="Fuchs J."/>
            <person name="Jenkins J."/>
            <person name="Haas F.B."/>
            <person name="Piednoel M."/>
            <person name="Gundlach H."/>
            <person name="Van Bel M."/>
            <person name="Meyberg R."/>
            <person name="Vives C."/>
            <person name="Morata J."/>
            <person name="Symeonidi A."/>
            <person name="Hiss M."/>
            <person name="Muchero W."/>
            <person name="Kamisugi Y."/>
            <person name="Saleh O."/>
            <person name="Blanc G."/>
            <person name="Decker E.L."/>
            <person name="van Gessel N."/>
            <person name="Grimwood J."/>
            <person name="Hayes R.D."/>
            <person name="Graham S.W."/>
            <person name="Gunter L.E."/>
            <person name="McDaniel S.F."/>
            <person name="Hoernstein S.N.W."/>
            <person name="Larsson A."/>
            <person name="Li F.W."/>
            <person name="Perroud P.F."/>
            <person name="Phillips J."/>
            <person name="Ranjan P."/>
            <person name="Rokshar D.S."/>
            <person name="Rothfels C.J."/>
            <person name="Schneider L."/>
            <person name="Shu S."/>
            <person name="Stevenson D.W."/>
            <person name="Thummler F."/>
            <person name="Tillich M."/>
            <person name="Villarreal Aguilar J.C."/>
            <person name="Widiez T."/>
            <person name="Wong G.K."/>
            <person name="Wymore A."/>
            <person name="Zhang Y."/>
            <person name="Zimmer A.D."/>
            <person name="Quatrano R.S."/>
            <person name="Mayer K.F.X."/>
            <person name="Goodstein D."/>
            <person name="Casacuberta J.M."/>
            <person name="Vandepoele K."/>
            <person name="Reski R."/>
            <person name="Cuming A.C."/>
            <person name="Tuskan G.A."/>
            <person name="Maumus F."/>
            <person name="Salse J."/>
            <person name="Schmutz J."/>
            <person name="Rensing S.A."/>
        </authorList>
    </citation>
    <scope>NUCLEOTIDE SEQUENCE [LARGE SCALE GENOMIC DNA]</scope>
    <source>
        <strain evidence="2 3">cv. Gransden 2004</strain>
    </source>
</reference>
<dbReference type="Gramene" id="Pp3c3_19930V3.3">
    <property type="protein sequence ID" value="Pp3c3_19930V3.3"/>
    <property type="gene ID" value="Pp3c3_19930"/>
</dbReference>
<sequence length="219" mass="24647">MKMRLQGLQRNLTFLLSVSQAFRTSSIEFLSENITTNSLDHVGSNRKRANLSVRLQIQIAFEDRDVVHRSDGIEDDFVTKPVTSHGVVLNDTYTTEVHNVTKTTTSRSLISNPCKGSDIKINQEEISGVGLPTWQVRIINECTNPSCTISNVIVQCGLFHSGLILVNPMIFRRLDAKQGTCIVNNGRTIGRMETITFKYREIWMEPLRYRSARISCVGG</sequence>
<dbReference type="InterPro" id="IPR040361">
    <property type="entry name" value="TPD1"/>
</dbReference>